<dbReference type="InterPro" id="IPR004101">
    <property type="entry name" value="Mur_ligase_C"/>
</dbReference>
<evidence type="ECO:0000313" key="7">
    <source>
        <dbReference type="EMBL" id="OHA67877.1"/>
    </source>
</evidence>
<dbReference type="SUPFAM" id="SSF53244">
    <property type="entry name" value="MurD-like peptide ligases, peptide-binding domain"/>
    <property type="match status" value="1"/>
</dbReference>
<evidence type="ECO:0000259" key="6">
    <source>
        <dbReference type="Pfam" id="PF08245"/>
    </source>
</evidence>
<organism evidence="7 8">
    <name type="scientific">Candidatus Wildermuthbacteria bacterium RIFCSPHIGHO2_02_FULL_47_12</name>
    <dbReference type="NCBI Taxonomy" id="1802451"/>
    <lineage>
        <taxon>Bacteria</taxon>
        <taxon>Candidatus Wildermuthiibacteriota</taxon>
    </lineage>
</organism>
<keyword evidence="3" id="KW-0067">ATP-binding</keyword>
<evidence type="ECO:0000256" key="3">
    <source>
        <dbReference type="ARBA" id="ARBA00022840"/>
    </source>
</evidence>
<accession>A0A1G2R575</accession>
<dbReference type="PANTHER" id="PTHR43024">
    <property type="entry name" value="UDP-N-ACETYLMURAMOYL-TRIPEPTIDE--D-ALANYL-D-ALANINE LIGASE"/>
    <property type="match status" value="1"/>
</dbReference>
<feature type="transmembrane region" description="Helical" evidence="4">
    <location>
        <begin position="60"/>
        <end position="79"/>
    </location>
</feature>
<dbReference type="STRING" id="1802451.A3C82_00450"/>
<evidence type="ECO:0000256" key="2">
    <source>
        <dbReference type="ARBA" id="ARBA00022741"/>
    </source>
</evidence>
<dbReference type="InterPro" id="IPR036615">
    <property type="entry name" value="Mur_ligase_C_dom_sf"/>
</dbReference>
<keyword evidence="2" id="KW-0547">Nucleotide-binding</keyword>
<feature type="domain" description="Mur ligase C-terminal" evidence="5">
    <location>
        <begin position="309"/>
        <end position="423"/>
    </location>
</feature>
<feature type="transmembrane region" description="Helical" evidence="4">
    <location>
        <begin position="6"/>
        <end position="25"/>
    </location>
</feature>
<evidence type="ECO:0000259" key="5">
    <source>
        <dbReference type="Pfam" id="PF02875"/>
    </source>
</evidence>
<name>A0A1G2R575_9BACT</name>
<dbReference type="SUPFAM" id="SSF53623">
    <property type="entry name" value="MurD-like peptide ligases, catalytic domain"/>
    <property type="match status" value="1"/>
</dbReference>
<keyword evidence="4" id="KW-0812">Transmembrane</keyword>
<feature type="transmembrane region" description="Helical" evidence="4">
    <location>
        <begin position="85"/>
        <end position="105"/>
    </location>
</feature>
<dbReference type="InterPro" id="IPR013221">
    <property type="entry name" value="Mur_ligase_cen"/>
</dbReference>
<dbReference type="AlphaFoldDB" id="A0A1G2R575"/>
<protein>
    <recommendedName>
        <fullName evidence="9">Mur ligase central domain-containing protein</fullName>
    </recommendedName>
</protein>
<dbReference type="InterPro" id="IPR036565">
    <property type="entry name" value="Mur-like_cat_sf"/>
</dbReference>
<proteinExistence type="predicted"/>
<evidence type="ECO:0000313" key="8">
    <source>
        <dbReference type="Proteomes" id="UP000176901"/>
    </source>
</evidence>
<dbReference type="GO" id="GO:0005524">
    <property type="term" value="F:ATP binding"/>
    <property type="evidence" value="ECO:0007669"/>
    <property type="project" value="UniProtKB-KW"/>
</dbReference>
<keyword evidence="4" id="KW-1133">Transmembrane helix</keyword>
<sequence length="434" mass="48367">MIETAVSIIVAFAYVKLFLFWLWLWQLKEYHIGRFIAHFQEGQAFKKIISSLWRLKYPKFTSKAIVIALVGVSLGLFMIMQGYYVPAFALIAVIPLLFQIPTVLLRKIYIERARKKREQFPNLLVIGITGSYGKTTTKEFLAHILSKKFNVLKTKEHQNSEVGVSNCILQELKPGHQVFVCEMGAYNRGGIKLLASIARPRIGVLTGINQQHMATFGSQEIIVNTKYELIESLPANGVAFFNIQNKYCVELYNKTNIKKVLYGQEARFRGEENILGAMAVAKELGMTDEEISGAIKGIDASLPGAKIQQGKDGFTVIESTYSANPDGVMAALEYLKKLPGKKVIVMPCLIELGQASEEVHKAIGKKIGEVCDLAIITTRDRFKDIKDGAEAGLQNILFLENSKDIADMIKRTVSSNDVVLLEGRVPPLLSSYLV</sequence>
<dbReference type="InterPro" id="IPR051046">
    <property type="entry name" value="MurCDEF_CellWall_CoF430Synth"/>
</dbReference>
<evidence type="ECO:0000256" key="4">
    <source>
        <dbReference type="SAM" id="Phobius"/>
    </source>
</evidence>
<dbReference type="Gene3D" id="3.90.190.20">
    <property type="entry name" value="Mur ligase, C-terminal domain"/>
    <property type="match status" value="1"/>
</dbReference>
<gene>
    <name evidence="7" type="ORF">A3C82_00450</name>
</gene>
<dbReference type="Gene3D" id="3.40.1190.10">
    <property type="entry name" value="Mur-like, catalytic domain"/>
    <property type="match status" value="1"/>
</dbReference>
<dbReference type="EMBL" id="MHTW01000003">
    <property type="protein sequence ID" value="OHA67877.1"/>
    <property type="molecule type" value="Genomic_DNA"/>
</dbReference>
<dbReference type="GO" id="GO:0016881">
    <property type="term" value="F:acid-amino acid ligase activity"/>
    <property type="evidence" value="ECO:0007669"/>
    <property type="project" value="InterPro"/>
</dbReference>
<evidence type="ECO:0008006" key="9">
    <source>
        <dbReference type="Google" id="ProtNLM"/>
    </source>
</evidence>
<dbReference type="Pfam" id="PF08245">
    <property type="entry name" value="Mur_ligase_M"/>
    <property type="match status" value="1"/>
</dbReference>
<dbReference type="Pfam" id="PF02875">
    <property type="entry name" value="Mur_ligase_C"/>
    <property type="match status" value="1"/>
</dbReference>
<feature type="domain" description="Mur ligase central" evidence="6">
    <location>
        <begin position="128"/>
        <end position="268"/>
    </location>
</feature>
<evidence type="ECO:0000256" key="1">
    <source>
        <dbReference type="ARBA" id="ARBA00022598"/>
    </source>
</evidence>
<reference evidence="7 8" key="1">
    <citation type="journal article" date="2016" name="Nat. Commun.">
        <title>Thousands of microbial genomes shed light on interconnected biogeochemical processes in an aquifer system.</title>
        <authorList>
            <person name="Anantharaman K."/>
            <person name="Brown C.T."/>
            <person name="Hug L.A."/>
            <person name="Sharon I."/>
            <person name="Castelle C.J."/>
            <person name="Probst A.J."/>
            <person name="Thomas B.C."/>
            <person name="Singh A."/>
            <person name="Wilkins M.J."/>
            <person name="Karaoz U."/>
            <person name="Brodie E.L."/>
            <person name="Williams K.H."/>
            <person name="Hubbard S.S."/>
            <person name="Banfield J.F."/>
        </authorList>
    </citation>
    <scope>NUCLEOTIDE SEQUENCE [LARGE SCALE GENOMIC DNA]</scope>
</reference>
<keyword evidence="1" id="KW-0436">Ligase</keyword>
<comment type="caution">
    <text evidence="7">The sequence shown here is derived from an EMBL/GenBank/DDBJ whole genome shotgun (WGS) entry which is preliminary data.</text>
</comment>
<keyword evidence="4" id="KW-0472">Membrane</keyword>
<dbReference type="Proteomes" id="UP000176901">
    <property type="component" value="Unassembled WGS sequence"/>
</dbReference>
<dbReference type="PANTHER" id="PTHR43024:SF1">
    <property type="entry name" value="UDP-N-ACETYLMURAMOYL-TRIPEPTIDE--D-ALANYL-D-ALANINE LIGASE"/>
    <property type="match status" value="1"/>
</dbReference>